<evidence type="ECO:0000313" key="1">
    <source>
        <dbReference type="EMBL" id="ONI16618.1"/>
    </source>
</evidence>
<protein>
    <submittedName>
        <fullName evidence="1">Uncharacterized protein</fullName>
    </submittedName>
</protein>
<dbReference type="Pfam" id="PF00646">
    <property type="entry name" value="F-box"/>
    <property type="match status" value="1"/>
</dbReference>
<reference evidence="1 2" key="1">
    <citation type="journal article" date="2013" name="Nat. Genet.">
        <title>The high-quality draft genome of peach (Prunus persica) identifies unique patterns of genetic diversity, domestication and genome evolution.</title>
        <authorList>
            <consortium name="International Peach Genome Initiative"/>
            <person name="Verde I."/>
            <person name="Abbott A.G."/>
            <person name="Scalabrin S."/>
            <person name="Jung S."/>
            <person name="Shu S."/>
            <person name="Marroni F."/>
            <person name="Zhebentyayeva T."/>
            <person name="Dettori M.T."/>
            <person name="Grimwood J."/>
            <person name="Cattonaro F."/>
            <person name="Zuccolo A."/>
            <person name="Rossini L."/>
            <person name="Jenkins J."/>
            <person name="Vendramin E."/>
            <person name="Meisel L.A."/>
            <person name="Decroocq V."/>
            <person name="Sosinski B."/>
            <person name="Prochnik S."/>
            <person name="Mitros T."/>
            <person name="Policriti A."/>
            <person name="Cipriani G."/>
            <person name="Dondini L."/>
            <person name="Ficklin S."/>
            <person name="Goodstein D.M."/>
            <person name="Xuan P."/>
            <person name="Del Fabbro C."/>
            <person name="Aramini V."/>
            <person name="Copetti D."/>
            <person name="Gonzalez S."/>
            <person name="Horner D.S."/>
            <person name="Falchi R."/>
            <person name="Lucas S."/>
            <person name="Mica E."/>
            <person name="Maldonado J."/>
            <person name="Lazzari B."/>
            <person name="Bielenberg D."/>
            <person name="Pirona R."/>
            <person name="Miculan M."/>
            <person name="Barakat A."/>
            <person name="Testolin R."/>
            <person name="Stella A."/>
            <person name="Tartarini S."/>
            <person name="Tonutti P."/>
            <person name="Arus P."/>
            <person name="Orellana A."/>
            <person name="Wells C."/>
            <person name="Main D."/>
            <person name="Vizzotto G."/>
            <person name="Silva H."/>
            <person name="Salamini F."/>
            <person name="Schmutz J."/>
            <person name="Morgante M."/>
            <person name="Rokhsar D.S."/>
        </authorList>
    </citation>
    <scope>NUCLEOTIDE SEQUENCE [LARGE SCALE GENOMIC DNA]</scope>
    <source>
        <strain evidence="2">cv. Nemared</strain>
    </source>
</reference>
<dbReference type="EMBL" id="CM007653">
    <property type="protein sequence ID" value="ONI16618.1"/>
    <property type="molecule type" value="Genomic_DNA"/>
</dbReference>
<dbReference type="OrthoDB" id="5314306at2759"/>
<proteinExistence type="predicted"/>
<gene>
    <name evidence="1" type="ORF">PRUPE_3G110600</name>
</gene>
<dbReference type="OMA" id="DEPRKEY"/>
<dbReference type="Pfam" id="PF07734">
    <property type="entry name" value="FBA_1"/>
    <property type="match status" value="1"/>
</dbReference>
<dbReference type="InterPro" id="IPR001810">
    <property type="entry name" value="F-box_dom"/>
</dbReference>
<dbReference type="InterPro" id="IPR017451">
    <property type="entry name" value="F-box-assoc_interact_dom"/>
</dbReference>
<organism evidence="1 2">
    <name type="scientific">Prunus persica</name>
    <name type="common">Peach</name>
    <name type="synonym">Amygdalus persica</name>
    <dbReference type="NCBI Taxonomy" id="3760"/>
    <lineage>
        <taxon>Eukaryota</taxon>
        <taxon>Viridiplantae</taxon>
        <taxon>Streptophyta</taxon>
        <taxon>Embryophyta</taxon>
        <taxon>Tracheophyta</taxon>
        <taxon>Spermatophyta</taxon>
        <taxon>Magnoliopsida</taxon>
        <taxon>eudicotyledons</taxon>
        <taxon>Gunneridae</taxon>
        <taxon>Pentapetalae</taxon>
        <taxon>rosids</taxon>
        <taxon>fabids</taxon>
        <taxon>Rosales</taxon>
        <taxon>Rosaceae</taxon>
        <taxon>Amygdaloideae</taxon>
        <taxon>Amygdaleae</taxon>
        <taxon>Prunus</taxon>
    </lineage>
</organism>
<sequence>MSEYLPPEIITQILLRLPIKSLLQCTSICKSWNSLIKHTRFINNHLNLNLDKTSNSPLLLLRHCPKDPTRELYSLHLDNGSFQEHSKPELPVQSLNECFRIVGSCNGLILLSDDYFTDYNMFVLWNPSIRKFITLAKPHVPKSPHHSVYGFGFDSKKNDYKVVRLVYLRQNEGQACPKIELYSLNSGSWKSITSAAPSYQIAQNFRAQVFVNGAVHWVASCKKGNCFRNVVLSFDMSNETFQEIELPEDLACELPTKYMPISAAGKSICVKHFDQNRHTMWVMREYGVVESWEKQVSVDVHVTPNFTPKFRVLQVLGCRKNNGEFLLERYDHGRKIGELVSHDPKKNTNEFLGVHTDPGYSCIVYYTESLVLLDKMSRSMQIS</sequence>
<dbReference type="eggNOG" id="ENOG502S2YF">
    <property type="taxonomic scope" value="Eukaryota"/>
</dbReference>
<evidence type="ECO:0000313" key="2">
    <source>
        <dbReference type="Proteomes" id="UP000006882"/>
    </source>
</evidence>
<dbReference type="AlphaFoldDB" id="M5WUE8"/>
<dbReference type="NCBIfam" id="TIGR01640">
    <property type="entry name" value="F_box_assoc_1"/>
    <property type="match status" value="1"/>
</dbReference>
<dbReference type="HOGENOM" id="CLU_027176_1_2_1"/>
<dbReference type="STRING" id="3760.M5WUE8"/>
<dbReference type="PROSITE" id="PS50181">
    <property type="entry name" value="FBOX"/>
    <property type="match status" value="1"/>
</dbReference>
<dbReference type="SMART" id="SM00256">
    <property type="entry name" value="FBOX"/>
    <property type="match status" value="1"/>
</dbReference>
<dbReference type="KEGG" id="pper:18783261"/>
<keyword evidence="2" id="KW-1185">Reference proteome</keyword>
<dbReference type="InterPro" id="IPR036047">
    <property type="entry name" value="F-box-like_dom_sf"/>
</dbReference>
<dbReference type="SUPFAM" id="SSF50965">
    <property type="entry name" value="Galactose oxidase, central domain"/>
    <property type="match status" value="1"/>
</dbReference>
<dbReference type="SUPFAM" id="SSF81383">
    <property type="entry name" value="F-box domain"/>
    <property type="match status" value="1"/>
</dbReference>
<dbReference type="Proteomes" id="UP000006882">
    <property type="component" value="Chromosome G3"/>
</dbReference>
<name>M5WUE8_PRUPE</name>
<accession>M5WUE8</accession>
<dbReference type="PANTHER" id="PTHR31672">
    <property type="entry name" value="BNACNNG10540D PROTEIN"/>
    <property type="match status" value="1"/>
</dbReference>
<dbReference type="InterPro" id="IPR006527">
    <property type="entry name" value="F-box-assoc_dom_typ1"/>
</dbReference>
<dbReference type="CDD" id="cd22157">
    <property type="entry name" value="F-box_AtFBW1-like"/>
    <property type="match status" value="1"/>
</dbReference>
<dbReference type="PANTHER" id="PTHR31672:SF13">
    <property type="entry name" value="F-BOX PROTEIN CPR30-LIKE"/>
    <property type="match status" value="1"/>
</dbReference>
<dbReference type="Gene3D" id="1.20.1280.50">
    <property type="match status" value="1"/>
</dbReference>
<dbReference type="Gramene" id="ONI16618">
    <property type="protein sequence ID" value="ONI16618"/>
    <property type="gene ID" value="PRUPE_3G110600"/>
</dbReference>
<dbReference type="InterPro" id="IPR011043">
    <property type="entry name" value="Gal_Oxase/kelch_b-propeller"/>
</dbReference>
<dbReference type="InterPro" id="IPR050796">
    <property type="entry name" value="SCF_F-box_component"/>
</dbReference>